<dbReference type="GeneTree" id="ENSGT00940000160287"/>
<proteinExistence type="inferred from homology"/>
<keyword evidence="18" id="KW-1185">Reference proteome</keyword>
<dbReference type="SUPFAM" id="SSF53756">
    <property type="entry name" value="UDP-Glycosyltransferase/glycogen phosphorylase"/>
    <property type="match status" value="1"/>
</dbReference>
<reference evidence="18" key="2">
    <citation type="journal article" date="2013" name="Nat. Genet.">
        <title>The draft genomes of soft-shell turtle and green sea turtle yield insights into the development and evolution of the turtle-specific body plan.</title>
        <authorList>
            <person name="Wang Z."/>
            <person name="Pascual-Anaya J."/>
            <person name="Zadissa A."/>
            <person name="Li W."/>
            <person name="Niimura Y."/>
            <person name="Huang Z."/>
            <person name="Li C."/>
            <person name="White S."/>
            <person name="Xiong Z."/>
            <person name="Fang D."/>
            <person name="Wang B."/>
            <person name="Ming Y."/>
            <person name="Chen Y."/>
            <person name="Zheng Y."/>
            <person name="Kuraku S."/>
            <person name="Pignatelli M."/>
            <person name="Herrero J."/>
            <person name="Beal K."/>
            <person name="Nozawa M."/>
            <person name="Li Q."/>
            <person name="Wang J."/>
            <person name="Zhang H."/>
            <person name="Yu L."/>
            <person name="Shigenobu S."/>
            <person name="Wang J."/>
            <person name="Liu J."/>
            <person name="Flicek P."/>
            <person name="Searle S."/>
            <person name="Wang J."/>
            <person name="Kuratani S."/>
            <person name="Yin Y."/>
            <person name="Aken B."/>
            <person name="Zhang G."/>
            <person name="Irie N."/>
        </authorList>
    </citation>
    <scope>NUCLEOTIDE SEQUENCE [LARGE SCALE GENOMIC DNA]</scope>
    <source>
        <strain evidence="18">Daiwa-1</strain>
    </source>
</reference>
<evidence type="ECO:0000256" key="13">
    <source>
        <dbReference type="PIRNR" id="PIRNR037332"/>
    </source>
</evidence>
<protein>
    <recommendedName>
        <fullName evidence="13">GDP-fucose protein O-fucosyltransferase</fullName>
        <ecNumber evidence="13">2.4.1.-</ecNumber>
    </recommendedName>
</protein>
<evidence type="ECO:0000256" key="3">
    <source>
        <dbReference type="ARBA" id="ARBA00008919"/>
    </source>
</evidence>
<accession>K7FZM2</accession>
<evidence type="ECO:0000259" key="16">
    <source>
        <dbReference type="Pfam" id="PF17039"/>
    </source>
</evidence>
<evidence type="ECO:0000256" key="7">
    <source>
        <dbReference type="ARBA" id="ARBA00022968"/>
    </source>
</evidence>
<name>K7FZM2_PELSI</name>
<comment type="function">
    <text evidence="13">Protein O-fucosyltransferase that specifically catalyzes O-fucosylation of serine or threonine residues in EMI domains of target proteins. Attaches fucose through an O-glycosidic linkage. O-fucosylation of EMI domain-containing proteins may be required for facilitating protein folding and secretion.</text>
</comment>
<dbReference type="PANTHER" id="PTHR11929">
    <property type="entry name" value="ALPHA- 1,3 -FUCOSYLTRANSFERASE"/>
    <property type="match status" value="1"/>
</dbReference>
<dbReference type="STRING" id="13735.ENSPSIP00000013482"/>
<evidence type="ECO:0000256" key="10">
    <source>
        <dbReference type="ARBA" id="ARBA00023180"/>
    </source>
</evidence>
<dbReference type="Pfam" id="PF00852">
    <property type="entry name" value="Glyco_transf_10"/>
    <property type="match status" value="1"/>
</dbReference>
<keyword evidence="7" id="KW-0735">Signal-anchor</keyword>
<reference evidence="18" key="1">
    <citation type="submission" date="2011-10" db="EMBL/GenBank/DDBJ databases">
        <authorList>
            <consortium name="Soft-shell Turtle Genome Consortium"/>
        </authorList>
    </citation>
    <scope>NUCLEOTIDE SEQUENCE [LARGE SCALE GENOMIC DNA]</scope>
    <source>
        <strain evidence="18">Daiwa-1</strain>
    </source>
</reference>
<dbReference type="Ensembl" id="ENSPSIT00000013546.1">
    <property type="protein sequence ID" value="ENSPSIP00000013482.1"/>
    <property type="gene ID" value="ENSPSIG00000012071.1"/>
</dbReference>
<dbReference type="InterPro" id="IPR017176">
    <property type="entry name" value="Alpha-1_3-FUT_met"/>
</dbReference>
<dbReference type="GO" id="GO:0046922">
    <property type="term" value="F:peptide-O-fucosyltransferase activity"/>
    <property type="evidence" value="ECO:0007669"/>
    <property type="project" value="UniProtKB-EC"/>
</dbReference>
<dbReference type="AlphaFoldDB" id="K7FZM2"/>
<keyword evidence="6 14" id="KW-0812">Transmembrane</keyword>
<dbReference type="InterPro" id="IPR038577">
    <property type="entry name" value="GT10-like_C_sf"/>
</dbReference>
<dbReference type="GO" id="GO:0005654">
    <property type="term" value="C:nucleoplasm"/>
    <property type="evidence" value="ECO:0007669"/>
    <property type="project" value="Ensembl"/>
</dbReference>
<evidence type="ECO:0000256" key="9">
    <source>
        <dbReference type="ARBA" id="ARBA00023136"/>
    </source>
</evidence>
<dbReference type="GO" id="GO:0005789">
    <property type="term" value="C:endoplasmic reticulum membrane"/>
    <property type="evidence" value="ECO:0007669"/>
    <property type="project" value="UniProtKB-SubCell"/>
</dbReference>
<evidence type="ECO:0000256" key="8">
    <source>
        <dbReference type="ARBA" id="ARBA00022989"/>
    </source>
</evidence>
<evidence type="ECO:0000259" key="15">
    <source>
        <dbReference type="Pfam" id="PF00852"/>
    </source>
</evidence>
<dbReference type="PIRSF" id="PIRSF037332">
    <property type="entry name" value="Alpha1_3FUT_met"/>
    <property type="match status" value="1"/>
</dbReference>
<comment type="subcellular location">
    <subcellularLocation>
        <location evidence="1 14">Endoplasmic reticulum membrane</location>
        <topology evidence="1 14">Single-pass type II membrane protein</topology>
    </subcellularLocation>
</comment>
<evidence type="ECO:0000256" key="2">
    <source>
        <dbReference type="ARBA" id="ARBA00004922"/>
    </source>
</evidence>
<keyword evidence="9 13" id="KW-0472">Membrane</keyword>
<evidence type="ECO:0000256" key="11">
    <source>
        <dbReference type="ARBA" id="ARBA00047273"/>
    </source>
</evidence>
<dbReference type="FunFam" id="3.40.50.11660:FF:000002">
    <property type="entry name" value="Alpha-(1,3)-fucosyltransferase"/>
    <property type="match status" value="1"/>
</dbReference>
<dbReference type="UniPathway" id="UPA00378"/>
<dbReference type="Pfam" id="PF17039">
    <property type="entry name" value="Glyco_tran_10_N"/>
    <property type="match status" value="1"/>
</dbReference>
<keyword evidence="4 13" id="KW-0328">Glycosyltransferase</keyword>
<dbReference type="eggNOG" id="KOG2619">
    <property type="taxonomic scope" value="Eukaryota"/>
</dbReference>
<evidence type="ECO:0000313" key="17">
    <source>
        <dbReference type="Ensembl" id="ENSPSIP00000013482.1"/>
    </source>
</evidence>
<dbReference type="OMA" id="IRQLDYD"/>
<evidence type="ECO:0000313" key="18">
    <source>
        <dbReference type="Proteomes" id="UP000007267"/>
    </source>
</evidence>
<dbReference type="Proteomes" id="UP000007267">
    <property type="component" value="Unassembled WGS sequence"/>
</dbReference>
<dbReference type="GO" id="GO:0000139">
    <property type="term" value="C:Golgi membrane"/>
    <property type="evidence" value="ECO:0007669"/>
    <property type="project" value="InterPro"/>
</dbReference>
<comment type="catalytic activity">
    <reaction evidence="11">
        <text>L-threonyl-[protein] + GDP-beta-L-fucose = 3-O-(alpha-L-fucosyl)-L-threonyl-[protein] + GDP + H(+)</text>
        <dbReference type="Rhea" id="RHEA:70491"/>
        <dbReference type="Rhea" id="RHEA-COMP:11060"/>
        <dbReference type="Rhea" id="RHEA-COMP:17915"/>
        <dbReference type="ChEBI" id="CHEBI:15378"/>
        <dbReference type="ChEBI" id="CHEBI:30013"/>
        <dbReference type="ChEBI" id="CHEBI:57273"/>
        <dbReference type="ChEBI" id="CHEBI:58189"/>
        <dbReference type="ChEBI" id="CHEBI:189631"/>
        <dbReference type="EC" id="2.4.1.221"/>
    </reaction>
    <physiologicalReaction direction="left-to-right" evidence="11">
        <dbReference type="Rhea" id="RHEA:70492"/>
    </physiologicalReaction>
</comment>
<sequence>MIRIGRKKLWASFFCFAALFFLLVTLQFPDITVYRACLPQVGLIVYVVCLNQTDSRRYITKVVLELGKSERKIHVSSLQDGSLKLEKPQKHAYQFFNKQELYSDTRRVLNTDRYPILIWWSPLTGETGRLGQCGKNVCFFTIKRSYQHNHMTKAFLFYGTDFNIDSLPLPRKRHHDWALFHEESPKNNYKLFHEPTITLFNHTATFSRHSHLPLTTQYLEGIEAIKSLSYMVPLEKKNILRKRLAPLVYVQSDCDPPSDRDSYVRELMRYIQVDSYGECLHNRDLPQHLQNPASMDDGSFYSILAQYKFILAFENAVCEDYITEKLWRPLKLGVVPVYYGSPSVMDWLPSNKSAIFVTRFSHPRELAHYIKALDTNDQEYEAYLQWKLEGAISNQRLLAALQERKWGVQDITQDNYIDVFECMVCNRVWENIRRQEKGLSPRRWNAQINHLSCPKPETFLFSSPHIRWASLREMWIPSFEQSKKEARALRKLVERNTNFTVREFWALVFKE</sequence>
<dbReference type="GO" id="GO:0050714">
    <property type="term" value="P:positive regulation of protein secretion"/>
    <property type="evidence" value="ECO:0007669"/>
    <property type="project" value="Ensembl"/>
</dbReference>
<dbReference type="EC" id="2.4.1.-" evidence="13"/>
<reference evidence="17" key="3">
    <citation type="submission" date="2025-08" db="UniProtKB">
        <authorList>
            <consortium name="Ensembl"/>
        </authorList>
    </citation>
    <scope>IDENTIFICATION</scope>
</reference>
<evidence type="ECO:0000256" key="14">
    <source>
        <dbReference type="RuleBase" id="RU003832"/>
    </source>
</evidence>
<feature type="domain" description="Fucosyltransferase N-terminal" evidence="16">
    <location>
        <begin position="115"/>
        <end position="213"/>
    </location>
</feature>
<feature type="domain" description="Fucosyltransferase C-terminal" evidence="15">
    <location>
        <begin position="246"/>
        <end position="431"/>
    </location>
</feature>
<dbReference type="InterPro" id="IPR055270">
    <property type="entry name" value="Glyco_tran_10_C"/>
</dbReference>
<keyword evidence="10" id="KW-0325">Glycoprotein</keyword>
<evidence type="ECO:0000256" key="1">
    <source>
        <dbReference type="ARBA" id="ARBA00004648"/>
    </source>
</evidence>
<dbReference type="Gene3D" id="3.40.50.11660">
    <property type="entry name" value="Glycosyl transferase family 10, C-terminal domain"/>
    <property type="match status" value="1"/>
</dbReference>
<keyword evidence="8" id="KW-1133">Transmembrane helix</keyword>
<dbReference type="PANTHER" id="PTHR11929:SF194">
    <property type="entry name" value="ALPHA-(1,3)-FUCOSYLTRANSFERASE 10"/>
    <property type="match status" value="1"/>
</dbReference>
<dbReference type="InterPro" id="IPR001503">
    <property type="entry name" value="Glyco_trans_10"/>
</dbReference>
<dbReference type="EMBL" id="AGCU01006531">
    <property type="status" value="NOT_ANNOTATED_CDS"/>
    <property type="molecule type" value="Genomic_DNA"/>
</dbReference>
<comment type="pathway">
    <text evidence="2">Protein modification; protein glycosylation.</text>
</comment>
<keyword evidence="14" id="KW-0256">Endoplasmic reticulum</keyword>
<evidence type="ECO:0000256" key="4">
    <source>
        <dbReference type="ARBA" id="ARBA00022676"/>
    </source>
</evidence>
<keyword evidence="5 13" id="KW-0808">Transferase</keyword>
<comment type="catalytic activity">
    <reaction evidence="12">
        <text>L-seryl-[protein] + GDP-beta-L-fucose = 3-O-(alpha-L-fucosyl)-L-seryl-[protein] + GDP + H(+)</text>
        <dbReference type="Rhea" id="RHEA:63644"/>
        <dbReference type="Rhea" id="RHEA-COMP:9863"/>
        <dbReference type="Rhea" id="RHEA-COMP:17914"/>
        <dbReference type="ChEBI" id="CHEBI:15378"/>
        <dbReference type="ChEBI" id="CHEBI:29999"/>
        <dbReference type="ChEBI" id="CHEBI:57273"/>
        <dbReference type="ChEBI" id="CHEBI:58189"/>
        <dbReference type="ChEBI" id="CHEBI:189632"/>
        <dbReference type="EC" id="2.4.1.221"/>
    </reaction>
    <physiologicalReaction direction="left-to-right" evidence="12">
        <dbReference type="Rhea" id="RHEA:63645"/>
    </physiologicalReaction>
</comment>
<gene>
    <name evidence="17" type="primary">FUT10</name>
</gene>
<evidence type="ECO:0000256" key="5">
    <source>
        <dbReference type="ARBA" id="ARBA00022679"/>
    </source>
</evidence>
<evidence type="ECO:0000256" key="12">
    <source>
        <dbReference type="ARBA" id="ARBA00048647"/>
    </source>
</evidence>
<dbReference type="InterPro" id="IPR031481">
    <property type="entry name" value="Glyco_tran_10_N"/>
</dbReference>
<evidence type="ECO:0000256" key="6">
    <source>
        <dbReference type="ARBA" id="ARBA00022692"/>
    </source>
</evidence>
<organism evidence="17 18">
    <name type="scientific">Pelodiscus sinensis</name>
    <name type="common">Chinese softshell turtle</name>
    <name type="synonym">Trionyx sinensis</name>
    <dbReference type="NCBI Taxonomy" id="13735"/>
    <lineage>
        <taxon>Eukaryota</taxon>
        <taxon>Metazoa</taxon>
        <taxon>Chordata</taxon>
        <taxon>Craniata</taxon>
        <taxon>Vertebrata</taxon>
        <taxon>Euteleostomi</taxon>
        <taxon>Archelosauria</taxon>
        <taxon>Testudinata</taxon>
        <taxon>Testudines</taxon>
        <taxon>Cryptodira</taxon>
        <taxon>Trionychia</taxon>
        <taxon>Trionychidae</taxon>
        <taxon>Pelodiscus</taxon>
    </lineage>
</organism>
<dbReference type="GO" id="GO:0046920">
    <property type="term" value="F:alpha-(1-&gt;3)-fucosyltransferase activity"/>
    <property type="evidence" value="ECO:0007669"/>
    <property type="project" value="UniProtKB-UniRule"/>
</dbReference>
<reference evidence="17" key="4">
    <citation type="submission" date="2025-09" db="UniProtKB">
        <authorList>
            <consortium name="Ensembl"/>
        </authorList>
    </citation>
    <scope>IDENTIFICATION</scope>
</reference>
<comment type="similarity">
    <text evidence="3 13 14">Belongs to the glycosyltransferase 10 family.</text>
</comment>